<comment type="caution">
    <text evidence="1">The sequence shown here is derived from an EMBL/GenBank/DDBJ whole genome shotgun (WGS) entry which is preliminary data.</text>
</comment>
<proteinExistence type="predicted"/>
<gene>
    <name evidence="1" type="ORF">VNO77_43826</name>
</gene>
<dbReference type="Proteomes" id="UP001367508">
    <property type="component" value="Unassembled WGS sequence"/>
</dbReference>
<dbReference type="AlphaFoldDB" id="A0AAN9PQD9"/>
<accession>A0AAN9PQD9</accession>
<evidence type="ECO:0000313" key="2">
    <source>
        <dbReference type="Proteomes" id="UP001367508"/>
    </source>
</evidence>
<sequence>MRIRFWIGGKRIKERTKVEINITNNKKKNMELKRKVQNKGNIKPKELDINWDEYRDFKKAKLAYLKSSILDNLSSFLVRKKVIELNLNDECVVPKNSRKVVYRKVLSMLLGFSTVKATTPLPIPLVEVIGGCFLLLKRKRFC</sequence>
<protein>
    <submittedName>
        <fullName evidence="1">Uncharacterized protein</fullName>
    </submittedName>
</protein>
<evidence type="ECO:0000313" key="1">
    <source>
        <dbReference type="EMBL" id="KAK7305913.1"/>
    </source>
</evidence>
<organism evidence="1 2">
    <name type="scientific">Canavalia gladiata</name>
    <name type="common">Sword bean</name>
    <name type="synonym">Dolichos gladiatus</name>
    <dbReference type="NCBI Taxonomy" id="3824"/>
    <lineage>
        <taxon>Eukaryota</taxon>
        <taxon>Viridiplantae</taxon>
        <taxon>Streptophyta</taxon>
        <taxon>Embryophyta</taxon>
        <taxon>Tracheophyta</taxon>
        <taxon>Spermatophyta</taxon>
        <taxon>Magnoliopsida</taxon>
        <taxon>eudicotyledons</taxon>
        <taxon>Gunneridae</taxon>
        <taxon>Pentapetalae</taxon>
        <taxon>rosids</taxon>
        <taxon>fabids</taxon>
        <taxon>Fabales</taxon>
        <taxon>Fabaceae</taxon>
        <taxon>Papilionoideae</taxon>
        <taxon>50 kb inversion clade</taxon>
        <taxon>NPAAA clade</taxon>
        <taxon>indigoferoid/millettioid clade</taxon>
        <taxon>Phaseoleae</taxon>
        <taxon>Canavalia</taxon>
    </lineage>
</organism>
<keyword evidence="2" id="KW-1185">Reference proteome</keyword>
<dbReference type="EMBL" id="JAYMYQ010000011">
    <property type="protein sequence ID" value="KAK7305913.1"/>
    <property type="molecule type" value="Genomic_DNA"/>
</dbReference>
<reference evidence="1 2" key="1">
    <citation type="submission" date="2024-01" db="EMBL/GenBank/DDBJ databases">
        <title>The genomes of 5 underutilized Papilionoideae crops provide insights into root nodulation and disease resistanc.</title>
        <authorList>
            <person name="Jiang F."/>
        </authorList>
    </citation>
    <scope>NUCLEOTIDE SEQUENCE [LARGE SCALE GENOMIC DNA]</scope>
    <source>
        <strain evidence="1">LVBAO_FW01</strain>
        <tissue evidence="1">Leaves</tissue>
    </source>
</reference>
<name>A0AAN9PQD9_CANGL</name>